<name>A0AAV4RFF4_CAEEX</name>
<accession>A0AAV4RFF4</accession>
<dbReference type="EMBL" id="BPLR01007679">
    <property type="protein sequence ID" value="GIY18837.1"/>
    <property type="molecule type" value="Genomic_DNA"/>
</dbReference>
<proteinExistence type="predicted"/>
<reference evidence="1 2" key="1">
    <citation type="submission" date="2021-06" db="EMBL/GenBank/DDBJ databases">
        <title>Caerostris extrusa draft genome.</title>
        <authorList>
            <person name="Kono N."/>
            <person name="Arakawa K."/>
        </authorList>
    </citation>
    <scope>NUCLEOTIDE SEQUENCE [LARGE SCALE GENOMIC DNA]</scope>
</reference>
<organism evidence="1 2">
    <name type="scientific">Caerostris extrusa</name>
    <name type="common">Bark spider</name>
    <name type="synonym">Caerostris bankana</name>
    <dbReference type="NCBI Taxonomy" id="172846"/>
    <lineage>
        <taxon>Eukaryota</taxon>
        <taxon>Metazoa</taxon>
        <taxon>Ecdysozoa</taxon>
        <taxon>Arthropoda</taxon>
        <taxon>Chelicerata</taxon>
        <taxon>Arachnida</taxon>
        <taxon>Araneae</taxon>
        <taxon>Araneomorphae</taxon>
        <taxon>Entelegynae</taxon>
        <taxon>Araneoidea</taxon>
        <taxon>Araneidae</taxon>
        <taxon>Caerostris</taxon>
    </lineage>
</organism>
<comment type="caution">
    <text evidence="1">The sequence shown here is derived from an EMBL/GenBank/DDBJ whole genome shotgun (WGS) entry which is preliminary data.</text>
</comment>
<evidence type="ECO:0000313" key="2">
    <source>
        <dbReference type="Proteomes" id="UP001054945"/>
    </source>
</evidence>
<sequence length="131" mass="14274">MAIHRVNESSRLESSSTLFNGGTSCALERFGRKELLMVVLCLPSLPILWVVATFRQHGKQDVDYGRSGERDGLRTRSSSSSASVCLSADLPHANAPASTRKKSCRGEVTNCQIYITKCDASEKCALTLVHT</sequence>
<dbReference type="PROSITE" id="PS51257">
    <property type="entry name" value="PROKAR_LIPOPROTEIN"/>
    <property type="match status" value="1"/>
</dbReference>
<dbReference type="Proteomes" id="UP001054945">
    <property type="component" value="Unassembled WGS sequence"/>
</dbReference>
<protein>
    <submittedName>
        <fullName evidence="1">Uncharacterized protein</fullName>
    </submittedName>
</protein>
<keyword evidence="2" id="KW-1185">Reference proteome</keyword>
<dbReference type="AlphaFoldDB" id="A0AAV4RFF4"/>
<gene>
    <name evidence="1" type="ORF">CEXT_586561</name>
</gene>
<evidence type="ECO:0000313" key="1">
    <source>
        <dbReference type="EMBL" id="GIY18837.1"/>
    </source>
</evidence>